<comment type="caution">
    <text evidence="3">The sequence shown here is derived from an EMBL/GenBank/DDBJ whole genome shotgun (WGS) entry which is preliminary data.</text>
</comment>
<dbReference type="RefSeq" id="WP_248684745.1">
    <property type="nucleotide sequence ID" value="NZ_JALPRY010000028.1"/>
</dbReference>
<keyword evidence="2" id="KW-1133">Transmembrane helix</keyword>
<keyword evidence="2" id="KW-0812">Transmembrane</keyword>
<protein>
    <submittedName>
        <fullName evidence="3">Uncharacterized protein</fullName>
    </submittedName>
</protein>
<feature type="transmembrane region" description="Helical" evidence="2">
    <location>
        <begin position="20"/>
        <end position="39"/>
    </location>
</feature>
<gene>
    <name evidence="3" type="ORF">M0654_20995</name>
</gene>
<dbReference type="Proteomes" id="UP001202827">
    <property type="component" value="Unassembled WGS sequence"/>
</dbReference>
<feature type="transmembrane region" description="Helical" evidence="2">
    <location>
        <begin position="423"/>
        <end position="445"/>
    </location>
</feature>
<evidence type="ECO:0000313" key="4">
    <source>
        <dbReference type="Proteomes" id="UP001202827"/>
    </source>
</evidence>
<name>A0ABT0IX47_9HYPH</name>
<evidence type="ECO:0000256" key="1">
    <source>
        <dbReference type="SAM" id="Coils"/>
    </source>
</evidence>
<sequence>MINEVLRNIVYYLEIALAKPLVAIVPIVLTVLVGGYFVLSMPKVYQSEALMRMQFQQIPINLASPTVANDRLEFVEQRVLSRKNLLDLEERFNLFPQLRGGFTKSQLAGLVRNQIALNIQFAENSDLAGNSGSIRIGYKHTDPVIAARVVSHLVSEILEESRRMRVARASETTRFFEREYQTAVAKYKEREAVWNRYAEENSDAHPARIPALLVELQSKEQEISLIDREIATLNEELRLHEAQLRMGAERNGEGTRLNTQLNQIEVDLAAKTLIYSPSHPQVRALSQRLDDMKALIASRQQTRAEASSPGEHMVLSPELMLIAERIAEAKPRREQSMNYRSGLAQRITELRMVIARSPEVEAQTHAHDAEKASLQRTMDDIKGKLDVALLGERLEVGDAALQIELVEEPEVPRYPAGPRKIHMALAVLSAAAAAGGTAVFAAHLLDRTIRGTFDLSYTLSGHTLVVIPRWSPKRRKRREFRDGLGSAAPP</sequence>
<evidence type="ECO:0000313" key="3">
    <source>
        <dbReference type="EMBL" id="MCK8782458.1"/>
    </source>
</evidence>
<keyword evidence="4" id="KW-1185">Reference proteome</keyword>
<reference evidence="3 4" key="1">
    <citation type="submission" date="2022-04" db="EMBL/GenBank/DDBJ databases">
        <title>Rhizobium coralii sp. nov., isolated from coral Turbinaria peltata.</title>
        <authorList>
            <person name="Sun H."/>
        </authorList>
    </citation>
    <scope>NUCLEOTIDE SEQUENCE [LARGE SCALE GENOMIC DNA]</scope>
    <source>
        <strain evidence="3 4">NTR19</strain>
    </source>
</reference>
<proteinExistence type="predicted"/>
<dbReference type="EMBL" id="JALPRY010000028">
    <property type="protein sequence ID" value="MCK8782458.1"/>
    <property type="molecule type" value="Genomic_DNA"/>
</dbReference>
<dbReference type="PANTHER" id="PTHR32309">
    <property type="entry name" value="TYROSINE-PROTEIN KINASE"/>
    <property type="match status" value="1"/>
</dbReference>
<keyword evidence="2" id="KW-0472">Membrane</keyword>
<feature type="coiled-coil region" evidence="1">
    <location>
        <begin position="216"/>
        <end position="243"/>
    </location>
</feature>
<accession>A0ABT0IX47</accession>
<dbReference type="PANTHER" id="PTHR32309:SF31">
    <property type="entry name" value="CAPSULAR EXOPOLYSACCHARIDE FAMILY"/>
    <property type="match status" value="1"/>
</dbReference>
<dbReference type="InterPro" id="IPR050445">
    <property type="entry name" value="Bact_polysacc_biosynth/exp"/>
</dbReference>
<evidence type="ECO:0000256" key="2">
    <source>
        <dbReference type="SAM" id="Phobius"/>
    </source>
</evidence>
<keyword evidence="1" id="KW-0175">Coiled coil</keyword>
<organism evidence="3 4">
    <name type="scientific">Neorhizobium turbinariae</name>
    <dbReference type="NCBI Taxonomy" id="2937795"/>
    <lineage>
        <taxon>Bacteria</taxon>
        <taxon>Pseudomonadati</taxon>
        <taxon>Pseudomonadota</taxon>
        <taxon>Alphaproteobacteria</taxon>
        <taxon>Hyphomicrobiales</taxon>
        <taxon>Rhizobiaceae</taxon>
        <taxon>Rhizobium/Agrobacterium group</taxon>
        <taxon>Neorhizobium</taxon>
    </lineage>
</organism>